<sequence>MALRDRNLIDDESVVLDLRTHAKVMIGPFALFLALVAAAIAVMLLSSNDVVTWVVLAVAAVVAVGWVFLPWLRWRTTSYAVTTQRVAERRGIVTRVGRDIPLYRINDISIEKDLVDRLLGCGTLVIADATEKPGMVLHDVPRVDAVHRTIQQLLWDQDDGSDDGERPPTEPPRRRS</sequence>
<keyword evidence="2" id="KW-0472">Membrane</keyword>
<protein>
    <submittedName>
        <fullName evidence="4">PH (Pleckstrin Homology) domain-containing protein</fullName>
    </submittedName>
</protein>
<organism evidence="4 5">
    <name type="scientific">Xylanimonas ulmi</name>
    <dbReference type="NCBI Taxonomy" id="228973"/>
    <lineage>
        <taxon>Bacteria</taxon>
        <taxon>Bacillati</taxon>
        <taxon>Actinomycetota</taxon>
        <taxon>Actinomycetes</taxon>
        <taxon>Micrococcales</taxon>
        <taxon>Promicromonosporaceae</taxon>
        <taxon>Xylanimonas</taxon>
    </lineage>
</organism>
<feature type="domain" description="YdbS-like PH" evidence="3">
    <location>
        <begin position="74"/>
        <end position="150"/>
    </location>
</feature>
<name>A0A4Q7M7V6_9MICO</name>
<feature type="transmembrane region" description="Helical" evidence="2">
    <location>
        <begin position="24"/>
        <end position="44"/>
    </location>
</feature>
<dbReference type="Pfam" id="PF03703">
    <property type="entry name" value="bPH_2"/>
    <property type="match status" value="1"/>
</dbReference>
<gene>
    <name evidence="4" type="ORF">EV386_3116</name>
</gene>
<comment type="caution">
    <text evidence="4">The sequence shown here is derived from an EMBL/GenBank/DDBJ whole genome shotgun (WGS) entry which is preliminary data.</text>
</comment>
<dbReference type="AlphaFoldDB" id="A0A4Q7M7V6"/>
<feature type="region of interest" description="Disordered" evidence="1">
    <location>
        <begin position="157"/>
        <end position="176"/>
    </location>
</feature>
<feature type="transmembrane region" description="Helical" evidence="2">
    <location>
        <begin position="50"/>
        <end position="69"/>
    </location>
</feature>
<evidence type="ECO:0000313" key="5">
    <source>
        <dbReference type="Proteomes" id="UP000293852"/>
    </source>
</evidence>
<evidence type="ECO:0000256" key="2">
    <source>
        <dbReference type="SAM" id="Phobius"/>
    </source>
</evidence>
<dbReference type="EMBL" id="SGWX01000001">
    <property type="protein sequence ID" value="RZS62768.1"/>
    <property type="molecule type" value="Genomic_DNA"/>
</dbReference>
<keyword evidence="5" id="KW-1185">Reference proteome</keyword>
<dbReference type="PANTHER" id="PTHR37938:SF1">
    <property type="entry name" value="BLL0215 PROTEIN"/>
    <property type="match status" value="1"/>
</dbReference>
<feature type="compositionally biased region" description="Basic and acidic residues" evidence="1">
    <location>
        <begin position="163"/>
        <end position="176"/>
    </location>
</feature>
<proteinExistence type="predicted"/>
<keyword evidence="2" id="KW-0812">Transmembrane</keyword>
<dbReference type="OrthoDB" id="4350422at2"/>
<accession>A0A4Q7M7V6</accession>
<evidence type="ECO:0000259" key="3">
    <source>
        <dbReference type="Pfam" id="PF03703"/>
    </source>
</evidence>
<keyword evidence="2" id="KW-1133">Transmembrane helix</keyword>
<evidence type="ECO:0000313" key="4">
    <source>
        <dbReference type="EMBL" id="RZS62768.1"/>
    </source>
</evidence>
<dbReference type="RefSeq" id="WP_130416221.1">
    <property type="nucleotide sequence ID" value="NZ_SGWX01000001.1"/>
</dbReference>
<dbReference type="PANTHER" id="PTHR37938">
    <property type="entry name" value="BLL0215 PROTEIN"/>
    <property type="match status" value="1"/>
</dbReference>
<dbReference type="Proteomes" id="UP000293852">
    <property type="component" value="Unassembled WGS sequence"/>
</dbReference>
<dbReference type="InterPro" id="IPR005182">
    <property type="entry name" value="YdbS-like_PH"/>
</dbReference>
<evidence type="ECO:0000256" key="1">
    <source>
        <dbReference type="SAM" id="MobiDB-lite"/>
    </source>
</evidence>
<reference evidence="4 5" key="1">
    <citation type="submission" date="2019-02" db="EMBL/GenBank/DDBJ databases">
        <title>Sequencing the genomes of 1000 actinobacteria strains.</title>
        <authorList>
            <person name="Klenk H.-P."/>
        </authorList>
    </citation>
    <scope>NUCLEOTIDE SEQUENCE [LARGE SCALE GENOMIC DNA]</scope>
    <source>
        <strain evidence="4 5">DSM 16932</strain>
    </source>
</reference>